<dbReference type="EMBL" id="PCWR01000033">
    <property type="protein sequence ID" value="PIR07375.1"/>
    <property type="molecule type" value="Genomic_DNA"/>
</dbReference>
<dbReference type="AlphaFoldDB" id="A0A2H0NGT5"/>
<dbReference type="Proteomes" id="UP000228867">
    <property type="component" value="Unassembled WGS sequence"/>
</dbReference>
<reference evidence="1 2" key="1">
    <citation type="submission" date="2017-09" db="EMBL/GenBank/DDBJ databases">
        <title>Depth-based differentiation of microbial function through sediment-hosted aquifers and enrichment of novel symbionts in the deep terrestrial subsurface.</title>
        <authorList>
            <person name="Probst A.J."/>
            <person name="Ladd B."/>
            <person name="Jarett J.K."/>
            <person name="Geller-Mcgrath D.E."/>
            <person name="Sieber C.M."/>
            <person name="Emerson J.B."/>
            <person name="Anantharaman K."/>
            <person name="Thomas B.C."/>
            <person name="Malmstrom R."/>
            <person name="Stieglmeier M."/>
            <person name="Klingl A."/>
            <person name="Woyke T."/>
            <person name="Ryan C.M."/>
            <person name="Banfield J.F."/>
        </authorList>
    </citation>
    <scope>NUCLEOTIDE SEQUENCE [LARGE SCALE GENOMIC DNA]</scope>
    <source>
        <strain evidence="1">CG11_big_fil_rev_8_21_14_0_20_38_23</strain>
    </source>
</reference>
<protein>
    <submittedName>
        <fullName evidence="1">Uncharacterized protein</fullName>
    </submittedName>
</protein>
<organism evidence="1 2">
    <name type="scientific">Candidatus Jorgensenbacteria bacterium CG11_big_fil_rev_8_21_14_0_20_38_23</name>
    <dbReference type="NCBI Taxonomy" id="1974594"/>
    <lineage>
        <taxon>Bacteria</taxon>
        <taxon>Candidatus Joergenseniibacteriota</taxon>
    </lineage>
</organism>
<sequence length="154" mass="17339">MIRILAISLTSFGIFASILLNYNPKFFILTGLPKSISFKPANYNIIHIIIRGTIMETQEKSTKSITIEYAIASLEEVVGLLRELAEKDAADLLAEENELFKAVLVDTLDDIIARSARNNGDQVREVLKKLATVIKENDRTCLTDKHLLSIRIFF</sequence>
<gene>
    <name evidence="1" type="ORF">COV54_01375</name>
</gene>
<evidence type="ECO:0000313" key="2">
    <source>
        <dbReference type="Proteomes" id="UP000228867"/>
    </source>
</evidence>
<comment type="caution">
    <text evidence="1">The sequence shown here is derived from an EMBL/GenBank/DDBJ whole genome shotgun (WGS) entry which is preliminary data.</text>
</comment>
<proteinExistence type="predicted"/>
<accession>A0A2H0NGT5</accession>
<name>A0A2H0NGT5_9BACT</name>
<evidence type="ECO:0000313" key="1">
    <source>
        <dbReference type="EMBL" id="PIR07375.1"/>
    </source>
</evidence>